<organism evidence="8 9">
    <name type="scientific">Lecanosticta acicola</name>
    <dbReference type="NCBI Taxonomy" id="111012"/>
    <lineage>
        <taxon>Eukaryota</taxon>
        <taxon>Fungi</taxon>
        <taxon>Dikarya</taxon>
        <taxon>Ascomycota</taxon>
        <taxon>Pezizomycotina</taxon>
        <taxon>Dothideomycetes</taxon>
        <taxon>Dothideomycetidae</taxon>
        <taxon>Mycosphaerellales</taxon>
        <taxon>Mycosphaerellaceae</taxon>
        <taxon>Lecanosticta</taxon>
    </lineage>
</organism>
<dbReference type="CDD" id="cd12169">
    <property type="entry name" value="PGDH_like_1"/>
    <property type="match status" value="1"/>
</dbReference>
<dbReference type="EMBL" id="CAVMBE010000015">
    <property type="protein sequence ID" value="CAK3948213.1"/>
    <property type="molecule type" value="Genomic_DNA"/>
</dbReference>
<feature type="region of interest" description="Disordered" evidence="5">
    <location>
        <begin position="104"/>
        <end position="125"/>
    </location>
</feature>
<feature type="domain" description="D-isomer specific 2-hydroxyacid dehydrogenase NAD-binding" evidence="7">
    <location>
        <begin position="135"/>
        <end position="331"/>
    </location>
</feature>
<comment type="similarity">
    <text evidence="1 4">Belongs to the D-isomer specific 2-hydroxyacid dehydrogenase family.</text>
</comment>
<sequence>MTSLAILDDYAHIAPKHFQPLQSKGLLRTVDSFPETLNPTKPEDLQALIERLTPYHIISTMRERTAFPAEVIDRLPNLKLLLSSGTRNAALDLDAFRQRGIPVTATRGDQPATASDDFEPPPPPGYSAVNQHAWALLLSLCGRIPQDDRALKKQKSDFRASSSSWQSGVGISLGGKTLGLLGLGKLGTAFARVAVQSFGMKVIAWSENLTQQKADAAAHGCGFESGEFQVVSKEEVFRRADVLALHLVLSERTRGIVGERELGWMGKKAVLVNTSRGGLIDEEALIETLKKGGIRGVALDVFWEEPLSEDSIWRTVDSWAKSEVVLSPHMGYVHEGTMNRWYQEQAEELERWVRGEEVLKRMV</sequence>
<dbReference type="Gene3D" id="3.40.50.720">
    <property type="entry name" value="NAD(P)-binding Rossmann-like Domain"/>
    <property type="match status" value="2"/>
</dbReference>
<evidence type="ECO:0000256" key="1">
    <source>
        <dbReference type="ARBA" id="ARBA00005854"/>
    </source>
</evidence>
<dbReference type="PANTHER" id="PTHR42789">
    <property type="entry name" value="D-ISOMER SPECIFIC 2-HYDROXYACID DEHYDROGENASE FAMILY PROTEIN (AFU_ORTHOLOGUE AFUA_6G10090)"/>
    <property type="match status" value="1"/>
</dbReference>
<keyword evidence="9" id="KW-1185">Reference proteome</keyword>
<feature type="domain" description="D-isomer specific 2-hydroxyacid dehydrogenase catalytic" evidence="6">
    <location>
        <begin position="42"/>
        <end position="359"/>
    </location>
</feature>
<gene>
    <name evidence="8" type="ORF">LECACI_7A003221</name>
</gene>
<dbReference type="InterPro" id="IPR050857">
    <property type="entry name" value="D-2-hydroxyacid_DH"/>
</dbReference>
<dbReference type="GO" id="GO:0051287">
    <property type="term" value="F:NAD binding"/>
    <property type="evidence" value="ECO:0007669"/>
    <property type="project" value="InterPro"/>
</dbReference>
<comment type="caution">
    <text evidence="8">The sequence shown here is derived from an EMBL/GenBank/DDBJ whole genome shotgun (WGS) entry which is preliminary data.</text>
</comment>
<evidence type="ECO:0000256" key="5">
    <source>
        <dbReference type="SAM" id="MobiDB-lite"/>
    </source>
</evidence>
<dbReference type="Pfam" id="PF02826">
    <property type="entry name" value="2-Hacid_dh_C"/>
    <property type="match status" value="1"/>
</dbReference>
<keyword evidence="2 4" id="KW-0560">Oxidoreductase</keyword>
<dbReference type="SUPFAM" id="SSF51735">
    <property type="entry name" value="NAD(P)-binding Rossmann-fold domains"/>
    <property type="match status" value="1"/>
</dbReference>
<evidence type="ECO:0000259" key="6">
    <source>
        <dbReference type="Pfam" id="PF00389"/>
    </source>
</evidence>
<dbReference type="Proteomes" id="UP001296104">
    <property type="component" value="Unassembled WGS sequence"/>
</dbReference>
<dbReference type="PANTHER" id="PTHR42789:SF1">
    <property type="entry name" value="D-ISOMER SPECIFIC 2-HYDROXYACID DEHYDROGENASE FAMILY PROTEIN (AFU_ORTHOLOGUE AFUA_6G10090)"/>
    <property type="match status" value="1"/>
</dbReference>
<evidence type="ECO:0000313" key="8">
    <source>
        <dbReference type="EMBL" id="CAK3948213.1"/>
    </source>
</evidence>
<reference evidence="8" key="1">
    <citation type="submission" date="2023-11" db="EMBL/GenBank/DDBJ databases">
        <authorList>
            <person name="Alioto T."/>
            <person name="Alioto T."/>
            <person name="Gomez Garrido J."/>
        </authorList>
    </citation>
    <scope>NUCLEOTIDE SEQUENCE</scope>
</reference>
<accession>A0AAI8YWF3</accession>
<dbReference type="InterPro" id="IPR036291">
    <property type="entry name" value="NAD(P)-bd_dom_sf"/>
</dbReference>
<protein>
    <submittedName>
        <fullName evidence="8">Uncharacterized protein</fullName>
    </submittedName>
</protein>
<evidence type="ECO:0000256" key="3">
    <source>
        <dbReference type="ARBA" id="ARBA00023027"/>
    </source>
</evidence>
<dbReference type="GO" id="GO:0016616">
    <property type="term" value="F:oxidoreductase activity, acting on the CH-OH group of donors, NAD or NADP as acceptor"/>
    <property type="evidence" value="ECO:0007669"/>
    <property type="project" value="InterPro"/>
</dbReference>
<name>A0AAI8YWF3_9PEZI</name>
<dbReference type="Pfam" id="PF00389">
    <property type="entry name" value="2-Hacid_dh"/>
    <property type="match status" value="1"/>
</dbReference>
<evidence type="ECO:0000259" key="7">
    <source>
        <dbReference type="Pfam" id="PF02826"/>
    </source>
</evidence>
<dbReference type="SUPFAM" id="SSF52283">
    <property type="entry name" value="Formate/glycerate dehydrogenase catalytic domain-like"/>
    <property type="match status" value="1"/>
</dbReference>
<proteinExistence type="inferred from homology"/>
<evidence type="ECO:0000256" key="4">
    <source>
        <dbReference type="RuleBase" id="RU003719"/>
    </source>
</evidence>
<dbReference type="AlphaFoldDB" id="A0AAI8YWF3"/>
<dbReference type="InterPro" id="IPR006139">
    <property type="entry name" value="D-isomer_2_OHA_DH_cat_dom"/>
</dbReference>
<evidence type="ECO:0000313" key="9">
    <source>
        <dbReference type="Proteomes" id="UP001296104"/>
    </source>
</evidence>
<keyword evidence="3" id="KW-0520">NAD</keyword>
<dbReference type="InterPro" id="IPR006140">
    <property type="entry name" value="D-isomer_DH_NAD-bd"/>
</dbReference>
<evidence type="ECO:0000256" key="2">
    <source>
        <dbReference type="ARBA" id="ARBA00023002"/>
    </source>
</evidence>